<dbReference type="OrthoDB" id="9779340at2"/>
<accession>A0A6I1MRV0</accession>
<dbReference type="Gene3D" id="3.10.350.10">
    <property type="entry name" value="LysM domain"/>
    <property type="match status" value="1"/>
</dbReference>
<proteinExistence type="predicted"/>
<evidence type="ECO:0000313" key="2">
    <source>
        <dbReference type="EMBL" id="MPQ43009.1"/>
    </source>
</evidence>
<dbReference type="RefSeq" id="WP_152888142.1">
    <property type="nucleotide sequence ID" value="NZ_WHJC01000033.1"/>
</dbReference>
<sequence>MVNLDIIKENIELEKSLGENILDTPFREDYLIPDTHPDVYKILSINVKPVIISREVQIDRVLLETQVEFDVIYLAKEENGVGVNNVCYKEKISNFIDVTGAEHRMLCDAECELEHINTNIINERKINIEAYFRTKCTVFKSEIFEFVKDIDGAGDLQVKKKQDRIQKNIVNKSIDMTGKSQIKIPMDKPQVGKIMKCSYIPHKKETKLFEDKMQTSCWVKVDLVYRAYESNELVVVEEEIILSNEEEVLGLTNDMSALSDFRILNCEQRISQDDLGESRIIDVEVTVETDVKVSKEEVIEVIDDAYSPTQNITLNKEIYRMNITIGEGNSESIIKDNIYLENSDLDPIQLIDSQGKIVSLEGKLTDGKVIIEGIINVDTIYKSSDEIMPLGSISGEIPFGCTIEIPNAKEGMGCVIKGNIESIQSNIEANTIAVKTVVNCYAKVTDLIEKEYVKEVEYKEELPLKKASIIIYVIQEGDTLWDLAKRYNTTIESITKLNDIENYENIEVGNKIIIPGRAII</sequence>
<dbReference type="PROSITE" id="PS51782">
    <property type="entry name" value="LYSM"/>
    <property type="match status" value="1"/>
</dbReference>
<dbReference type="InterPro" id="IPR024300">
    <property type="entry name" value="SipL_SPOCS_dom"/>
</dbReference>
<protein>
    <submittedName>
        <fullName evidence="2">DUF3794 domain-containing protein</fullName>
    </submittedName>
</protein>
<dbReference type="Proteomes" id="UP000430345">
    <property type="component" value="Unassembled WGS sequence"/>
</dbReference>
<name>A0A6I1MRV0_9CLOT</name>
<keyword evidence="3" id="KW-1185">Reference proteome</keyword>
<dbReference type="CDD" id="cd00118">
    <property type="entry name" value="LysM"/>
    <property type="match status" value="1"/>
</dbReference>
<organism evidence="2 3">
    <name type="scientific">Clostridium tarantellae</name>
    <dbReference type="NCBI Taxonomy" id="39493"/>
    <lineage>
        <taxon>Bacteria</taxon>
        <taxon>Bacillati</taxon>
        <taxon>Bacillota</taxon>
        <taxon>Clostridia</taxon>
        <taxon>Eubacteriales</taxon>
        <taxon>Clostridiaceae</taxon>
        <taxon>Clostridium</taxon>
    </lineage>
</organism>
<dbReference type="AlphaFoldDB" id="A0A6I1MRV0"/>
<dbReference type="SMART" id="SM00257">
    <property type="entry name" value="LysM"/>
    <property type="match status" value="1"/>
</dbReference>
<dbReference type="SUPFAM" id="SSF54106">
    <property type="entry name" value="LysM domain"/>
    <property type="match status" value="1"/>
</dbReference>
<dbReference type="Pfam" id="PF12673">
    <property type="entry name" value="SipL"/>
    <property type="match status" value="3"/>
</dbReference>
<dbReference type="InterPro" id="IPR018392">
    <property type="entry name" value="LysM"/>
</dbReference>
<feature type="domain" description="LysM" evidence="1">
    <location>
        <begin position="470"/>
        <end position="514"/>
    </location>
</feature>
<dbReference type="Pfam" id="PF01476">
    <property type="entry name" value="LysM"/>
    <property type="match status" value="1"/>
</dbReference>
<reference evidence="2 3" key="1">
    <citation type="submission" date="2019-10" db="EMBL/GenBank/DDBJ databases">
        <title>The Genome Sequence of Clostridium tarantellae Isolated from Fish Brain.</title>
        <authorList>
            <person name="Bano L."/>
            <person name="Kiel M."/>
            <person name="Sales G."/>
            <person name="Doxey A.C."/>
            <person name="Mansfield M.J."/>
            <person name="Schiavone M."/>
            <person name="Rossetto O."/>
            <person name="Pirazzini M."/>
            <person name="Dobrindt U."/>
            <person name="Montecucco C."/>
        </authorList>
    </citation>
    <scope>NUCLEOTIDE SEQUENCE [LARGE SCALE GENOMIC DNA]</scope>
    <source>
        <strain evidence="2 3">DSM 3997</strain>
    </source>
</reference>
<dbReference type="InterPro" id="IPR036779">
    <property type="entry name" value="LysM_dom_sf"/>
</dbReference>
<comment type="caution">
    <text evidence="2">The sequence shown here is derived from an EMBL/GenBank/DDBJ whole genome shotgun (WGS) entry which is preliminary data.</text>
</comment>
<dbReference type="EMBL" id="WHJC01000033">
    <property type="protein sequence ID" value="MPQ43009.1"/>
    <property type="molecule type" value="Genomic_DNA"/>
</dbReference>
<gene>
    <name evidence="2" type="ORF">GBZ86_04455</name>
</gene>
<evidence type="ECO:0000259" key="1">
    <source>
        <dbReference type="PROSITE" id="PS51782"/>
    </source>
</evidence>
<evidence type="ECO:0000313" key="3">
    <source>
        <dbReference type="Proteomes" id="UP000430345"/>
    </source>
</evidence>